<protein>
    <submittedName>
        <fullName evidence="2">Transposase</fullName>
    </submittedName>
</protein>
<reference evidence="2 3" key="1">
    <citation type="journal article" date="2020" name="ISME J.">
        <title>Comparative genomics reveals insights into cyanobacterial evolution and habitat adaptation.</title>
        <authorList>
            <person name="Chen M.Y."/>
            <person name="Teng W.K."/>
            <person name="Zhao L."/>
            <person name="Hu C.X."/>
            <person name="Zhou Y.K."/>
            <person name="Han B.P."/>
            <person name="Song L.R."/>
            <person name="Shu W.S."/>
        </authorList>
    </citation>
    <scope>NUCLEOTIDE SEQUENCE [LARGE SCALE GENOMIC DNA]</scope>
    <source>
        <strain evidence="2 3">FACHB-838</strain>
    </source>
</reference>
<name>A0ABR8DVH9_9NOSO</name>
<feature type="domain" description="Tc1-like transposase DDE" evidence="1">
    <location>
        <begin position="1"/>
        <end position="45"/>
    </location>
</feature>
<proteinExistence type="predicted"/>
<sequence length="47" mass="5262">MFIDEAGVNIAMTRRFARSPQGSRAYGSRPYGRGKNVTMIGAMSEWH</sequence>
<keyword evidence="3" id="KW-1185">Reference proteome</keyword>
<accession>A0ABR8DVH9</accession>
<dbReference type="Proteomes" id="UP000623440">
    <property type="component" value="Unassembled WGS sequence"/>
</dbReference>
<dbReference type="InterPro" id="IPR038717">
    <property type="entry name" value="Tc1-like_DDE_dom"/>
</dbReference>
<evidence type="ECO:0000259" key="1">
    <source>
        <dbReference type="Pfam" id="PF13358"/>
    </source>
</evidence>
<evidence type="ECO:0000313" key="3">
    <source>
        <dbReference type="Proteomes" id="UP000623440"/>
    </source>
</evidence>
<dbReference type="EMBL" id="JACJSI010000097">
    <property type="protein sequence ID" value="MBD2533462.1"/>
    <property type="molecule type" value="Genomic_DNA"/>
</dbReference>
<gene>
    <name evidence="2" type="ORF">H6G97_29430</name>
</gene>
<comment type="caution">
    <text evidence="2">The sequence shown here is derived from an EMBL/GenBank/DDBJ whole genome shotgun (WGS) entry which is preliminary data.</text>
</comment>
<organism evidence="2 3">
    <name type="scientific">Nostoc flagelliforme FACHB-838</name>
    <dbReference type="NCBI Taxonomy" id="2692904"/>
    <lineage>
        <taxon>Bacteria</taxon>
        <taxon>Bacillati</taxon>
        <taxon>Cyanobacteriota</taxon>
        <taxon>Cyanophyceae</taxon>
        <taxon>Nostocales</taxon>
        <taxon>Nostocaceae</taxon>
        <taxon>Nostoc</taxon>
    </lineage>
</organism>
<dbReference type="RefSeq" id="WP_190944030.1">
    <property type="nucleotide sequence ID" value="NZ_JACJSI010000097.1"/>
</dbReference>
<evidence type="ECO:0000313" key="2">
    <source>
        <dbReference type="EMBL" id="MBD2533462.1"/>
    </source>
</evidence>
<dbReference type="Pfam" id="PF13358">
    <property type="entry name" value="DDE_3"/>
    <property type="match status" value="1"/>
</dbReference>